<name>A0A4Y6UUD3_SACBS</name>
<feature type="compositionally biased region" description="Basic and acidic residues" evidence="1">
    <location>
        <begin position="14"/>
        <end position="28"/>
    </location>
</feature>
<dbReference type="InterPro" id="IPR039076">
    <property type="entry name" value="DivIC"/>
</dbReference>
<dbReference type="KEGG" id="saca:FFV09_10840"/>
<dbReference type="PANTHER" id="PTHR40027:SF1">
    <property type="entry name" value="CELL DIVISION PROTEIN DIVIC"/>
    <property type="match status" value="1"/>
</dbReference>
<dbReference type="PANTHER" id="PTHR40027">
    <property type="entry name" value="CELL DIVISION PROTEIN DIVIC"/>
    <property type="match status" value="1"/>
</dbReference>
<dbReference type="InterPro" id="IPR007060">
    <property type="entry name" value="FtsL/DivIC"/>
</dbReference>
<keyword evidence="2" id="KW-1133">Transmembrane helix</keyword>
<proteinExistence type="predicted"/>
<keyword evidence="4" id="KW-1185">Reference proteome</keyword>
<keyword evidence="2" id="KW-0812">Transmembrane</keyword>
<keyword evidence="2" id="KW-0472">Membrane</keyword>
<feature type="transmembrane region" description="Helical" evidence="2">
    <location>
        <begin position="41"/>
        <end position="60"/>
    </location>
</feature>
<reference evidence="3 4" key="1">
    <citation type="submission" date="2019-06" db="EMBL/GenBank/DDBJ databases">
        <title>Saccharibacillus brassicae sp. nov., an endophytic bacterium isolated from Chinese cabbage seeds (Brassica pekinensis).</title>
        <authorList>
            <person name="Jiang L."/>
            <person name="Lee J."/>
            <person name="Kim S.W."/>
        </authorList>
    </citation>
    <scope>NUCLEOTIDE SEQUENCE [LARGE SCALE GENOMIC DNA]</scope>
    <source>
        <strain evidence="4">KCTC 43072 / ATSA2</strain>
    </source>
</reference>
<dbReference type="EMBL" id="CP041217">
    <property type="protein sequence ID" value="QDH21303.1"/>
    <property type="molecule type" value="Genomic_DNA"/>
</dbReference>
<organism evidence="3 4">
    <name type="scientific">Saccharibacillus brassicae</name>
    <dbReference type="NCBI Taxonomy" id="2583377"/>
    <lineage>
        <taxon>Bacteria</taxon>
        <taxon>Bacillati</taxon>
        <taxon>Bacillota</taxon>
        <taxon>Bacilli</taxon>
        <taxon>Bacillales</taxon>
        <taxon>Paenibacillaceae</taxon>
        <taxon>Saccharibacillus</taxon>
    </lineage>
</organism>
<dbReference type="RefSeq" id="WP_141447848.1">
    <property type="nucleotide sequence ID" value="NZ_CP041217.1"/>
</dbReference>
<gene>
    <name evidence="3" type="ORF">FFV09_10840</name>
</gene>
<evidence type="ECO:0000313" key="3">
    <source>
        <dbReference type="EMBL" id="QDH21303.1"/>
    </source>
</evidence>
<feature type="region of interest" description="Disordered" evidence="1">
    <location>
        <begin position="1"/>
        <end position="37"/>
    </location>
</feature>
<dbReference type="Pfam" id="PF04977">
    <property type="entry name" value="DivIC"/>
    <property type="match status" value="1"/>
</dbReference>
<sequence length="130" mass="14685">MRATSAARNPNRQQPERAPKNDRTEVRRTSSNRQQSGKKRLRLWAVLMLVLILWSGYTLISQSSVIADKSAQLEERATAKASSETALGEVKTEIKRLQDPEYIAQIARKEYNMFKPEEIPIRVTGEGGGE</sequence>
<dbReference type="GO" id="GO:0051301">
    <property type="term" value="P:cell division"/>
    <property type="evidence" value="ECO:0007669"/>
    <property type="project" value="InterPro"/>
</dbReference>
<evidence type="ECO:0000256" key="2">
    <source>
        <dbReference type="SAM" id="Phobius"/>
    </source>
</evidence>
<protein>
    <submittedName>
        <fullName evidence="3">Septum formation initiator family protein</fullName>
    </submittedName>
</protein>
<evidence type="ECO:0000313" key="4">
    <source>
        <dbReference type="Proteomes" id="UP000316968"/>
    </source>
</evidence>
<evidence type="ECO:0000256" key="1">
    <source>
        <dbReference type="SAM" id="MobiDB-lite"/>
    </source>
</evidence>
<accession>A0A4Y6UUD3</accession>
<dbReference type="OrthoDB" id="2382043at2"/>
<feature type="compositionally biased region" description="Polar residues" evidence="1">
    <location>
        <begin position="1"/>
        <end position="13"/>
    </location>
</feature>
<dbReference type="AlphaFoldDB" id="A0A4Y6UUD3"/>
<dbReference type="Proteomes" id="UP000316968">
    <property type="component" value="Chromosome"/>
</dbReference>